<gene>
    <name evidence="1" type="ORF">CTheo_8777</name>
</gene>
<organism evidence="1 2">
    <name type="scientific">Ceratobasidium theobromae</name>
    <dbReference type="NCBI Taxonomy" id="1582974"/>
    <lineage>
        <taxon>Eukaryota</taxon>
        <taxon>Fungi</taxon>
        <taxon>Dikarya</taxon>
        <taxon>Basidiomycota</taxon>
        <taxon>Agaricomycotina</taxon>
        <taxon>Agaricomycetes</taxon>
        <taxon>Cantharellales</taxon>
        <taxon>Ceratobasidiaceae</taxon>
        <taxon>Ceratobasidium</taxon>
    </lineage>
</organism>
<keyword evidence="2" id="KW-1185">Reference proteome</keyword>
<reference evidence="1 2" key="1">
    <citation type="journal article" date="2019" name="Fungal Biol. Biotechnol.">
        <title>Draft genome sequence of fastidious pathogen Ceratobasidium theobromae, which causes vascular-streak dieback in Theobroma cacao.</title>
        <authorList>
            <person name="Ali S.S."/>
            <person name="Asman A."/>
            <person name="Shao J."/>
            <person name="Firmansyah A.P."/>
            <person name="Susilo A.W."/>
            <person name="Rosmana A."/>
            <person name="McMahon P."/>
            <person name="Junaid M."/>
            <person name="Guest D."/>
            <person name="Kheng T.Y."/>
            <person name="Meinhardt L.W."/>
            <person name="Bailey B.A."/>
        </authorList>
    </citation>
    <scope>NUCLEOTIDE SEQUENCE [LARGE SCALE GENOMIC DNA]</scope>
    <source>
        <strain evidence="1 2">CT2</strain>
    </source>
</reference>
<proteinExistence type="predicted"/>
<dbReference type="EMBL" id="SSOP01000787">
    <property type="protein sequence ID" value="KAB5587780.1"/>
    <property type="molecule type" value="Genomic_DNA"/>
</dbReference>
<evidence type="ECO:0000313" key="1">
    <source>
        <dbReference type="EMBL" id="KAB5587780.1"/>
    </source>
</evidence>
<name>A0A5N5Q7N3_9AGAM</name>
<sequence>MRSWLLGSSLPVSVVTDHPCWSLFLANFNFVLSYAPGTKNPANAPSRCPNYVPKEGDPALLVQKKALLTPAHLQLISKTFSTSPEPPSSTISMLLAATFTIGAPDFLK</sequence>
<evidence type="ECO:0000313" key="2">
    <source>
        <dbReference type="Proteomes" id="UP000383932"/>
    </source>
</evidence>
<dbReference type="Proteomes" id="UP000383932">
    <property type="component" value="Unassembled WGS sequence"/>
</dbReference>
<accession>A0A5N5Q7N3</accession>
<comment type="caution">
    <text evidence="1">The sequence shown here is derived from an EMBL/GenBank/DDBJ whole genome shotgun (WGS) entry which is preliminary data.</text>
</comment>
<protein>
    <submittedName>
        <fullName evidence="1">Transposon Tf2-1 polyprotein</fullName>
    </submittedName>
</protein>
<dbReference type="OrthoDB" id="2793524at2759"/>
<dbReference type="AlphaFoldDB" id="A0A5N5Q7N3"/>